<name>A0A3M7P7L3_BRAPC</name>
<dbReference type="EMBL" id="REGN01012613">
    <property type="protein sequence ID" value="RMZ95075.1"/>
    <property type="molecule type" value="Genomic_DNA"/>
</dbReference>
<evidence type="ECO:0000313" key="1">
    <source>
        <dbReference type="EMBL" id="RMZ95075.1"/>
    </source>
</evidence>
<protein>
    <submittedName>
        <fullName evidence="1">Uncharacterized protein</fullName>
    </submittedName>
</protein>
<gene>
    <name evidence="1" type="ORF">BpHYR1_028593</name>
</gene>
<organism evidence="1 2">
    <name type="scientific">Brachionus plicatilis</name>
    <name type="common">Marine rotifer</name>
    <name type="synonym">Brachionus muelleri</name>
    <dbReference type="NCBI Taxonomy" id="10195"/>
    <lineage>
        <taxon>Eukaryota</taxon>
        <taxon>Metazoa</taxon>
        <taxon>Spiralia</taxon>
        <taxon>Gnathifera</taxon>
        <taxon>Rotifera</taxon>
        <taxon>Eurotatoria</taxon>
        <taxon>Monogononta</taxon>
        <taxon>Pseudotrocha</taxon>
        <taxon>Ploima</taxon>
        <taxon>Brachionidae</taxon>
        <taxon>Brachionus</taxon>
    </lineage>
</organism>
<proteinExistence type="predicted"/>
<dbReference type="AlphaFoldDB" id="A0A3M7P7L3"/>
<dbReference type="Proteomes" id="UP000276133">
    <property type="component" value="Unassembled WGS sequence"/>
</dbReference>
<comment type="caution">
    <text evidence="1">The sequence shown here is derived from an EMBL/GenBank/DDBJ whole genome shotgun (WGS) entry which is preliminary data.</text>
</comment>
<evidence type="ECO:0000313" key="2">
    <source>
        <dbReference type="Proteomes" id="UP000276133"/>
    </source>
</evidence>
<reference evidence="1 2" key="1">
    <citation type="journal article" date="2018" name="Sci. Rep.">
        <title>Genomic signatures of local adaptation to the degree of environmental predictability in rotifers.</title>
        <authorList>
            <person name="Franch-Gras L."/>
            <person name="Hahn C."/>
            <person name="Garcia-Roger E.M."/>
            <person name="Carmona M.J."/>
            <person name="Serra M."/>
            <person name="Gomez A."/>
        </authorList>
    </citation>
    <scope>NUCLEOTIDE SEQUENCE [LARGE SCALE GENOMIC DNA]</scope>
    <source>
        <strain evidence="1">HYR1</strain>
    </source>
</reference>
<keyword evidence="2" id="KW-1185">Reference proteome</keyword>
<sequence>NPDLENRICCTKRYSLENYLYDPVLICSDYKTSNYQQYDADYNTLINELKKFLDIEKKIQEFKDQKEITDQDHFNSYIHSLNGMAPVEIKYPEILNILRGHEIEKAFENIYSNGK</sequence>
<accession>A0A3M7P7L3</accession>
<feature type="non-terminal residue" evidence="1">
    <location>
        <position position="1"/>
    </location>
</feature>